<dbReference type="Gene3D" id="3.90.75.20">
    <property type="match status" value="1"/>
</dbReference>
<dbReference type="GO" id="GO:0004519">
    <property type="term" value="F:endonuclease activity"/>
    <property type="evidence" value="ECO:0007669"/>
    <property type="project" value="UniProtKB-KW"/>
</dbReference>
<sequence>MEIDKNKELPIEFLRECFLYEAESGVMLWKHRPEHHFKSKAAYVNFNRDNAGKNVGSLNDRKYLLTRLMGKVYIVHRLVWAIHHGVQPNGFVDHINGERSDNRIENLRIVSNEENTRNAKKYNNNTSGFVGVHKRKDNGKYYAFISDGVKKVNLGQYQTLEDALSARKLAEIKYGYHENHGR</sequence>
<dbReference type="Proteomes" id="UP000078410">
    <property type="component" value="Unassembled WGS sequence"/>
</dbReference>
<dbReference type="GO" id="GO:0003677">
    <property type="term" value="F:DNA binding"/>
    <property type="evidence" value="ECO:0007669"/>
    <property type="project" value="InterPro"/>
</dbReference>
<reference evidence="2 3" key="1">
    <citation type="submission" date="2016-04" db="EMBL/GenBank/DDBJ databases">
        <title>ATOL: Assembling a taxonomically balanced genome-scale reconstruction of the evolutionary history of the Enterobacteriaceae.</title>
        <authorList>
            <person name="Plunkett G.III."/>
            <person name="Neeno-Eckwall E.C."/>
            <person name="Glasner J.D."/>
            <person name="Perna N.T."/>
        </authorList>
    </citation>
    <scope>NUCLEOTIDE SEQUENCE [LARGE SCALE GENOMIC DNA]</scope>
    <source>
        <strain evidence="2 3">ATCC 51605</strain>
    </source>
</reference>
<keyword evidence="3" id="KW-1185">Reference proteome</keyword>
<dbReference type="RefSeq" id="WP_064558956.1">
    <property type="nucleotide sequence ID" value="NZ_LXER01000017.1"/>
</dbReference>
<dbReference type="EMBL" id="LXER01000017">
    <property type="protein sequence ID" value="OAT31987.1"/>
    <property type="molecule type" value="Genomic_DNA"/>
</dbReference>
<evidence type="ECO:0000259" key="1">
    <source>
        <dbReference type="Pfam" id="PF13392"/>
    </source>
</evidence>
<keyword evidence="2" id="KW-0255">Endonuclease</keyword>
<dbReference type="GO" id="GO:0003700">
    <property type="term" value="F:DNA-binding transcription factor activity"/>
    <property type="evidence" value="ECO:0007669"/>
    <property type="project" value="InterPro"/>
</dbReference>
<protein>
    <submittedName>
        <fullName evidence="2">HNH endonuclease</fullName>
    </submittedName>
</protein>
<dbReference type="SUPFAM" id="SSF54171">
    <property type="entry name" value="DNA-binding domain"/>
    <property type="match status" value="1"/>
</dbReference>
<organism evidence="2 3">
    <name type="scientific">Buttiauxella brennerae ATCC 51605</name>
    <dbReference type="NCBI Taxonomy" id="1354251"/>
    <lineage>
        <taxon>Bacteria</taxon>
        <taxon>Pseudomonadati</taxon>
        <taxon>Pseudomonadota</taxon>
        <taxon>Gammaproteobacteria</taxon>
        <taxon>Enterobacterales</taxon>
        <taxon>Enterobacteriaceae</taxon>
        <taxon>Buttiauxella</taxon>
    </lineage>
</organism>
<dbReference type="Pfam" id="PF13392">
    <property type="entry name" value="HNH_3"/>
    <property type="match status" value="1"/>
</dbReference>
<dbReference type="InterPro" id="IPR036955">
    <property type="entry name" value="AP2/ERF_dom_sf"/>
</dbReference>
<dbReference type="InterPro" id="IPR003615">
    <property type="entry name" value="HNH_nuc"/>
</dbReference>
<dbReference type="AlphaFoldDB" id="A0A1B7IQG9"/>
<dbReference type="SUPFAM" id="SSF54060">
    <property type="entry name" value="His-Me finger endonucleases"/>
    <property type="match status" value="1"/>
</dbReference>
<dbReference type="OrthoDB" id="388551at2"/>
<proteinExistence type="predicted"/>
<keyword evidence="2" id="KW-0540">Nuclease</keyword>
<name>A0A1B7IQG9_9ENTR</name>
<feature type="domain" description="HNH nuclease" evidence="1">
    <location>
        <begin position="74"/>
        <end position="117"/>
    </location>
</feature>
<evidence type="ECO:0000313" key="3">
    <source>
        <dbReference type="Proteomes" id="UP000078410"/>
    </source>
</evidence>
<dbReference type="Gene3D" id="3.30.730.10">
    <property type="entry name" value="AP2/ERF domain"/>
    <property type="match status" value="1"/>
</dbReference>
<dbReference type="PATRIC" id="fig|1354251.4.peg.1939"/>
<accession>A0A1B7IQG9</accession>
<dbReference type="InterPro" id="IPR016177">
    <property type="entry name" value="DNA-bd_dom_sf"/>
</dbReference>
<evidence type="ECO:0000313" key="2">
    <source>
        <dbReference type="EMBL" id="OAT31987.1"/>
    </source>
</evidence>
<comment type="caution">
    <text evidence="2">The sequence shown here is derived from an EMBL/GenBank/DDBJ whole genome shotgun (WGS) entry which is preliminary data.</text>
</comment>
<keyword evidence="2" id="KW-0378">Hydrolase</keyword>
<gene>
    <name evidence="2" type="ORF">M975_1879</name>
</gene>
<dbReference type="InterPro" id="IPR044925">
    <property type="entry name" value="His-Me_finger_sf"/>
</dbReference>